<dbReference type="PANTHER" id="PTHR20883:SF48">
    <property type="entry name" value="ECTOINE DIOXYGENASE"/>
    <property type="match status" value="1"/>
</dbReference>
<gene>
    <name evidence="1" type="ORF">METZ01_LOCUS308884</name>
</gene>
<name>A0A382N5I3_9ZZZZ</name>
<dbReference type="EMBL" id="UINC01097925">
    <property type="protein sequence ID" value="SVC56030.1"/>
    <property type="molecule type" value="Genomic_DNA"/>
</dbReference>
<dbReference type="PANTHER" id="PTHR20883">
    <property type="entry name" value="PHYTANOYL-COA DIOXYGENASE DOMAIN CONTAINING 1"/>
    <property type="match status" value="1"/>
</dbReference>
<dbReference type="GO" id="GO:0046872">
    <property type="term" value="F:metal ion binding"/>
    <property type="evidence" value="ECO:0007669"/>
    <property type="project" value="UniProtKB-ARBA"/>
</dbReference>
<evidence type="ECO:0000313" key="1">
    <source>
        <dbReference type="EMBL" id="SVC56030.1"/>
    </source>
</evidence>
<sequence>MLTSRQIDHFEQKGYLIFEGLIPSEKVEYYVSVFDQLVQHGKSLTEHQDHYALEIDKDRNLIPGILHKVQGVCVEEPRILQLAKEPEILDRIQCLLGPDIDIFGTKFFPKLPQVGHSVYWHQDNFYFGTTSDQIISCGIYLQDTDRENGCLRIIPSSHLRGAIFSHHRDPTTHGSWAEIDDREAIDVEMSAGTVAIFSANLMHGAYDNNSERSRYSTAWHYIPGELQLEQFPRGGYEDRHIVLGD</sequence>
<dbReference type="GO" id="GO:0016491">
    <property type="term" value="F:oxidoreductase activity"/>
    <property type="evidence" value="ECO:0007669"/>
    <property type="project" value="UniProtKB-ARBA"/>
</dbReference>
<dbReference type="Pfam" id="PF05721">
    <property type="entry name" value="PhyH"/>
    <property type="match status" value="1"/>
</dbReference>
<dbReference type="SUPFAM" id="SSF51197">
    <property type="entry name" value="Clavaminate synthase-like"/>
    <property type="match status" value="1"/>
</dbReference>
<organism evidence="1">
    <name type="scientific">marine metagenome</name>
    <dbReference type="NCBI Taxonomy" id="408172"/>
    <lineage>
        <taxon>unclassified sequences</taxon>
        <taxon>metagenomes</taxon>
        <taxon>ecological metagenomes</taxon>
    </lineage>
</organism>
<evidence type="ECO:0008006" key="2">
    <source>
        <dbReference type="Google" id="ProtNLM"/>
    </source>
</evidence>
<reference evidence="1" key="1">
    <citation type="submission" date="2018-05" db="EMBL/GenBank/DDBJ databases">
        <authorList>
            <person name="Lanie J.A."/>
            <person name="Ng W.-L."/>
            <person name="Kazmierczak K.M."/>
            <person name="Andrzejewski T.M."/>
            <person name="Davidsen T.M."/>
            <person name="Wayne K.J."/>
            <person name="Tettelin H."/>
            <person name="Glass J.I."/>
            <person name="Rusch D."/>
            <person name="Podicherti R."/>
            <person name="Tsui H.-C.T."/>
            <person name="Winkler M.E."/>
        </authorList>
    </citation>
    <scope>NUCLEOTIDE SEQUENCE</scope>
</reference>
<protein>
    <recommendedName>
        <fullName evidence="2">Fe2OG dioxygenase domain-containing protein</fullName>
    </recommendedName>
</protein>
<dbReference type="Gene3D" id="2.60.120.620">
    <property type="entry name" value="q2cbj1_9rhob like domain"/>
    <property type="match status" value="1"/>
</dbReference>
<proteinExistence type="predicted"/>
<accession>A0A382N5I3</accession>
<dbReference type="AlphaFoldDB" id="A0A382N5I3"/>
<dbReference type="InterPro" id="IPR008775">
    <property type="entry name" value="Phytyl_CoA_dOase-like"/>
</dbReference>